<dbReference type="OrthoDB" id="1411841at2"/>
<dbReference type="Proteomes" id="UP000319499">
    <property type="component" value="Unassembled WGS sequence"/>
</dbReference>
<organism evidence="1 2">
    <name type="scientific">Apibacter muscae</name>
    <dbReference type="NCBI Taxonomy" id="2509004"/>
    <lineage>
        <taxon>Bacteria</taxon>
        <taxon>Pseudomonadati</taxon>
        <taxon>Bacteroidota</taxon>
        <taxon>Flavobacteriia</taxon>
        <taxon>Flavobacteriales</taxon>
        <taxon>Weeksellaceae</taxon>
        <taxon>Apibacter</taxon>
    </lineage>
</organism>
<accession>A0A563D811</accession>
<dbReference type="EMBL" id="SELH01000026">
    <property type="protein sequence ID" value="TWP26227.1"/>
    <property type="molecule type" value="Genomic_DNA"/>
</dbReference>
<evidence type="ECO:0008006" key="3">
    <source>
        <dbReference type="Google" id="ProtNLM"/>
    </source>
</evidence>
<protein>
    <recommendedName>
        <fullName evidence="3">DAC domain-containing protein</fullName>
    </recommendedName>
</protein>
<gene>
    <name evidence="1" type="ORF">ETU09_11045</name>
</gene>
<reference evidence="1 2" key="1">
    <citation type="submission" date="2019-02" db="EMBL/GenBank/DDBJ databases">
        <title>Apibacter muscae sp. nov.: a novel member of the house fly microbiota.</title>
        <authorList>
            <person name="Park R."/>
        </authorList>
    </citation>
    <scope>NUCLEOTIDE SEQUENCE [LARGE SCALE GENOMIC DNA]</scope>
    <source>
        <strain evidence="1 2">AL1</strain>
    </source>
</reference>
<proteinExistence type="predicted"/>
<evidence type="ECO:0000313" key="2">
    <source>
        <dbReference type="Proteomes" id="UP000319499"/>
    </source>
</evidence>
<evidence type="ECO:0000313" key="1">
    <source>
        <dbReference type="EMBL" id="TWP26227.1"/>
    </source>
</evidence>
<dbReference type="RefSeq" id="WP_146293581.1">
    <property type="nucleotide sequence ID" value="NZ_SELH01000026.1"/>
</dbReference>
<keyword evidence="2" id="KW-1185">Reference proteome</keyword>
<comment type="caution">
    <text evidence="1">The sequence shown here is derived from an EMBL/GenBank/DDBJ whole genome shotgun (WGS) entry which is preliminary data.</text>
</comment>
<name>A0A563D811_9FLAO</name>
<sequence>MIKPLKRNSLKENALSAVGDFLYEENFPKTPQLKEGILEIINLISDYYEEGERLYPEILIVTDWDYFKSISNREIIVNSTELISSEFSNILKLCAPLAVGNWNIVIEIKDNQLKYGLIDAEIIETSPSLYEQTVGKLGIVQKEYSLAYIRNIGSKTVELIGQLGRLIISLDLIEHNLDENNDIQSICECITLKCLSDLRETINTFINKTLNETFRIGHGNLIAIVDDDEVTIQKLKTKFEDCIYLEKPIDFQEFIKNCEMEKSNGASVNLISHGKILISMFNHDGITILTNTAKVIGYHMFIPKISGDVDVNGGARTRAFQSMINSKCFFACFYKSQDGKSKYWKRDE</sequence>
<dbReference type="AlphaFoldDB" id="A0A563D811"/>